<dbReference type="OrthoDB" id="9913595at2"/>
<name>A0A143QLW2_RHOFA</name>
<protein>
    <submittedName>
        <fullName evidence="2">Uncharacterized protein</fullName>
    </submittedName>
</protein>
<evidence type="ECO:0000313" key="3">
    <source>
        <dbReference type="Proteomes" id="UP000076038"/>
    </source>
</evidence>
<dbReference type="GeneID" id="93552866"/>
<proteinExistence type="predicted"/>
<evidence type="ECO:0000313" key="2">
    <source>
        <dbReference type="EMBL" id="AMY24040.1"/>
    </source>
</evidence>
<reference evidence="3" key="2">
    <citation type="submission" date="2016-04" db="EMBL/GenBank/DDBJ databases">
        <title>Complete Genome and Plasmid Sequences for Rhodococcus fascians D188 and Draft Sequences for Rhodococcus spp. Isolates PBTS 1 and PBTS 2.</title>
        <authorList>
            <person name="Stamer R."/>
            <person name="Vereecke D."/>
            <person name="Zhang Y."/>
            <person name="Schilkey F."/>
            <person name="Devitt N."/>
            <person name="Randall J."/>
        </authorList>
    </citation>
    <scope>NUCLEOTIDE SEQUENCE [LARGE SCALE GENOMIC DNA]</scope>
    <source>
        <strain evidence="3">PBTS2</strain>
    </source>
</reference>
<keyword evidence="1" id="KW-0472">Membrane</keyword>
<organism evidence="2 3">
    <name type="scientific">Rhodococcoides fascians</name>
    <name type="common">Rhodococcus fascians</name>
    <dbReference type="NCBI Taxonomy" id="1828"/>
    <lineage>
        <taxon>Bacteria</taxon>
        <taxon>Bacillati</taxon>
        <taxon>Actinomycetota</taxon>
        <taxon>Actinomycetes</taxon>
        <taxon>Mycobacteriales</taxon>
        <taxon>Nocardiaceae</taxon>
        <taxon>Rhodococcoides</taxon>
    </lineage>
</organism>
<keyword evidence="3" id="KW-1185">Reference proteome</keyword>
<dbReference type="PATRIC" id="fig|1653479.3.peg.2775"/>
<dbReference type="RefSeq" id="WP_155288490.1">
    <property type="nucleotide sequence ID" value="NZ_CP015220.1"/>
</dbReference>
<keyword evidence="1" id="KW-0812">Transmembrane</keyword>
<keyword evidence="1" id="KW-1133">Transmembrane helix</keyword>
<gene>
    <name evidence="2" type="ORF">A3Q41_02746</name>
</gene>
<feature type="transmembrane region" description="Helical" evidence="1">
    <location>
        <begin position="31"/>
        <end position="51"/>
    </location>
</feature>
<dbReference type="Proteomes" id="UP000076038">
    <property type="component" value="Chromosome"/>
</dbReference>
<feature type="transmembrane region" description="Helical" evidence="1">
    <location>
        <begin position="7"/>
        <end position="25"/>
    </location>
</feature>
<dbReference type="AlphaFoldDB" id="A0A143QLW2"/>
<sequence length="57" mass="6593">MTRKRFEYFKVALFLMSAIVLAWAAGTFESLYYALAAALFGAMTVFVLWRVDKFETE</sequence>
<dbReference type="KEGG" id="rhs:A3Q41_02746"/>
<accession>A0A143QLW2</accession>
<evidence type="ECO:0000256" key="1">
    <source>
        <dbReference type="SAM" id="Phobius"/>
    </source>
</evidence>
<dbReference type="EMBL" id="CP015220">
    <property type="protein sequence ID" value="AMY24040.1"/>
    <property type="molecule type" value="Genomic_DNA"/>
</dbReference>
<reference evidence="2 3" key="1">
    <citation type="journal article" date="2016" name="Genome Announc.">
        <title>Complete Genome and Plasmid Sequences for Rhodococcus fascians D188 and Draft Sequences for Rhodococcus Isolates PBTS 1 and PBTS 2.</title>
        <authorList>
            <person name="Stamler R.A."/>
            <person name="Vereecke D."/>
            <person name="Zhang Y."/>
            <person name="Schilkey F."/>
            <person name="Devitt N."/>
            <person name="Randall J.J."/>
        </authorList>
    </citation>
    <scope>NUCLEOTIDE SEQUENCE [LARGE SCALE GENOMIC DNA]</scope>
    <source>
        <strain evidence="2 3">PBTS2</strain>
    </source>
</reference>